<evidence type="ECO:0000259" key="6">
    <source>
        <dbReference type="PROSITE" id="PS50173"/>
    </source>
</evidence>
<dbReference type="Proteomes" id="UP000594464">
    <property type="component" value="Chromosome"/>
</dbReference>
<dbReference type="InterPro" id="IPR001126">
    <property type="entry name" value="UmuC"/>
</dbReference>
<name>A0A7T0G2U2_9BACT</name>
<accession>A0A7T0G2U2</accession>
<keyword evidence="5" id="KW-0742">SOS response</keyword>
<evidence type="ECO:0000256" key="4">
    <source>
        <dbReference type="ARBA" id="ARBA00023204"/>
    </source>
</evidence>
<evidence type="ECO:0000313" key="8">
    <source>
        <dbReference type="Proteomes" id="UP000594464"/>
    </source>
</evidence>
<dbReference type="SUPFAM" id="SSF56672">
    <property type="entry name" value="DNA/RNA polymerases"/>
    <property type="match status" value="1"/>
</dbReference>
<dbReference type="Pfam" id="PF13438">
    <property type="entry name" value="DUF4113"/>
    <property type="match status" value="1"/>
</dbReference>
<keyword evidence="3" id="KW-0741">SOS mutagenesis</keyword>
<dbReference type="PANTHER" id="PTHR11076:SF34">
    <property type="entry name" value="PROTEIN UMUC"/>
    <property type="match status" value="1"/>
</dbReference>
<proteinExistence type="inferred from homology"/>
<dbReference type="Pfam" id="PF11799">
    <property type="entry name" value="IMS_C"/>
    <property type="match status" value="1"/>
</dbReference>
<dbReference type="InterPro" id="IPR017961">
    <property type="entry name" value="DNA_pol_Y-fam_little_finger"/>
</dbReference>
<dbReference type="GO" id="GO:0006281">
    <property type="term" value="P:DNA repair"/>
    <property type="evidence" value="ECO:0007669"/>
    <property type="project" value="UniProtKB-KW"/>
</dbReference>
<dbReference type="GO" id="GO:0003887">
    <property type="term" value="F:DNA-directed DNA polymerase activity"/>
    <property type="evidence" value="ECO:0007669"/>
    <property type="project" value="TreeGrafter"/>
</dbReference>
<dbReference type="GO" id="GO:0009432">
    <property type="term" value="P:SOS response"/>
    <property type="evidence" value="ECO:0007669"/>
    <property type="project" value="UniProtKB-KW"/>
</dbReference>
<dbReference type="GO" id="GO:0042276">
    <property type="term" value="P:error-prone translesion synthesis"/>
    <property type="evidence" value="ECO:0007669"/>
    <property type="project" value="TreeGrafter"/>
</dbReference>
<dbReference type="GO" id="GO:0005829">
    <property type="term" value="C:cytosol"/>
    <property type="evidence" value="ECO:0007669"/>
    <property type="project" value="TreeGrafter"/>
</dbReference>
<dbReference type="Pfam" id="PF00817">
    <property type="entry name" value="IMS"/>
    <property type="match status" value="1"/>
</dbReference>
<dbReference type="Gene3D" id="3.30.70.270">
    <property type="match status" value="1"/>
</dbReference>
<keyword evidence="2" id="KW-0227">DNA damage</keyword>
<dbReference type="GO" id="GO:0003684">
    <property type="term" value="F:damaged DNA binding"/>
    <property type="evidence" value="ECO:0007669"/>
    <property type="project" value="InterPro"/>
</dbReference>
<dbReference type="InterPro" id="IPR043128">
    <property type="entry name" value="Rev_trsase/Diguanyl_cyclase"/>
</dbReference>
<dbReference type="CDD" id="cd01700">
    <property type="entry name" value="PolY_Pol_V_umuC"/>
    <property type="match status" value="1"/>
</dbReference>
<organism evidence="7 8">
    <name type="scientific">Candidatus Nitrohelix vancouverensis</name>
    <dbReference type="NCBI Taxonomy" id="2705534"/>
    <lineage>
        <taxon>Bacteria</taxon>
        <taxon>Pseudomonadati</taxon>
        <taxon>Nitrospinota/Tectimicrobiota group</taxon>
        <taxon>Nitrospinota</taxon>
        <taxon>Nitrospinia</taxon>
        <taxon>Nitrospinales</taxon>
        <taxon>Nitrospinaceae</taxon>
        <taxon>Candidatus Nitrohelix</taxon>
    </lineage>
</organism>
<sequence length="430" mass="47275">MAVKDRCIALVDCNNFYASCERVFDPALNGVPLVVLSNNDGCVIARSQEVKDMGIKMGEPWFKVEALAKRRGIVALSSNYTLYADMSNRVMSLLSRFSPHQEVYSIDECFLDLAGFQRWGLTHYGQGIRSTVRQCVGLPVCVGIGSSKTLAKLANHLAKKRSSFDGVCDLAGLSSNDVEALCSETQVGEVWGVGRKTEKRLNAMGIRSVLDLRRASPKVLRRQFSVVMERIIRELNGESCIPLEEVAPPKEQLMCSRSFGAPIVSLGELAEAVATYTIRAAEKLRRQGSIAALLYVFIHTNPFRAGDPQYSNGRFMPLPEATDDTRALLGAALTGLRDIYRPGFAYKKAGVLLSELSPAAGRQQGLFKEEESERSSRPLMQAIDAINHLMGSGTIKFSGEGLKKAWAPKAEKKTHHYTTRITEIPIARAV</sequence>
<dbReference type="InterPro" id="IPR043502">
    <property type="entry name" value="DNA/RNA_pol_sf"/>
</dbReference>
<dbReference type="KEGG" id="nva:G3M78_04535"/>
<dbReference type="PROSITE" id="PS50173">
    <property type="entry name" value="UMUC"/>
    <property type="match status" value="1"/>
</dbReference>
<dbReference type="AlphaFoldDB" id="A0A7T0G2U2"/>
<evidence type="ECO:0000256" key="3">
    <source>
        <dbReference type="ARBA" id="ARBA00023199"/>
    </source>
</evidence>
<keyword evidence="4" id="KW-0234">DNA repair</keyword>
<evidence type="ECO:0000313" key="7">
    <source>
        <dbReference type="EMBL" id="QPJ64695.1"/>
    </source>
</evidence>
<evidence type="ECO:0000256" key="5">
    <source>
        <dbReference type="ARBA" id="ARBA00023236"/>
    </source>
</evidence>
<reference evidence="8" key="1">
    <citation type="submission" date="2020-02" db="EMBL/GenBank/DDBJ databases">
        <title>Genomic and physiological characterization of two novel Nitrospinaceae genera.</title>
        <authorList>
            <person name="Mueller A.J."/>
            <person name="Jung M.-Y."/>
            <person name="Strachan C.R."/>
            <person name="Herbold C.W."/>
            <person name="Kirkegaard R.H."/>
            <person name="Daims H."/>
        </authorList>
    </citation>
    <scope>NUCLEOTIDE SEQUENCE [LARGE SCALE GENOMIC DNA]</scope>
</reference>
<dbReference type="EMBL" id="CP048620">
    <property type="protein sequence ID" value="QPJ64695.1"/>
    <property type="molecule type" value="Genomic_DNA"/>
</dbReference>
<gene>
    <name evidence="7" type="ORF">G3M78_04535</name>
</gene>
<dbReference type="InterPro" id="IPR050116">
    <property type="entry name" value="DNA_polymerase-Y"/>
</dbReference>
<protein>
    <submittedName>
        <fullName evidence="7">Y-family DNA polymerase</fullName>
    </submittedName>
</protein>
<feature type="domain" description="UmuC" evidence="6">
    <location>
        <begin position="8"/>
        <end position="194"/>
    </location>
</feature>
<dbReference type="Gene3D" id="1.10.150.20">
    <property type="entry name" value="5' to 3' exonuclease, C-terminal subdomain"/>
    <property type="match status" value="1"/>
</dbReference>
<evidence type="ECO:0000256" key="2">
    <source>
        <dbReference type="ARBA" id="ARBA00022763"/>
    </source>
</evidence>
<dbReference type="PANTHER" id="PTHR11076">
    <property type="entry name" value="DNA REPAIR POLYMERASE UMUC / TRANSFERASE FAMILY MEMBER"/>
    <property type="match status" value="1"/>
</dbReference>
<comment type="similarity">
    <text evidence="1">Belongs to the DNA polymerase type-Y family.</text>
</comment>
<evidence type="ECO:0000256" key="1">
    <source>
        <dbReference type="ARBA" id="ARBA00010945"/>
    </source>
</evidence>
<dbReference type="NCBIfam" id="NF002955">
    <property type="entry name" value="PRK03609.1"/>
    <property type="match status" value="1"/>
</dbReference>
<dbReference type="InterPro" id="IPR025188">
    <property type="entry name" value="DUF4113"/>
</dbReference>
<dbReference type="Gene3D" id="3.40.1170.60">
    <property type="match status" value="1"/>
</dbReference>